<organism evidence="15 16">
    <name type="scientific">Aspergillus pseudotamarii</name>
    <dbReference type="NCBI Taxonomy" id="132259"/>
    <lineage>
        <taxon>Eukaryota</taxon>
        <taxon>Fungi</taxon>
        <taxon>Dikarya</taxon>
        <taxon>Ascomycota</taxon>
        <taxon>Pezizomycotina</taxon>
        <taxon>Eurotiomycetes</taxon>
        <taxon>Eurotiomycetidae</taxon>
        <taxon>Eurotiales</taxon>
        <taxon>Aspergillaceae</taxon>
        <taxon>Aspergillus</taxon>
        <taxon>Aspergillus subgen. Circumdati</taxon>
    </lineage>
</organism>
<dbReference type="InterPro" id="IPR017972">
    <property type="entry name" value="Cyt_P450_CS"/>
</dbReference>
<dbReference type="GO" id="GO:0005506">
    <property type="term" value="F:iron ion binding"/>
    <property type="evidence" value="ECO:0007669"/>
    <property type="project" value="InterPro"/>
</dbReference>
<protein>
    <submittedName>
        <fullName evidence="15">Cytochrome P450</fullName>
    </submittedName>
</protein>
<comment type="subcellular location">
    <subcellularLocation>
        <location evidence="2">Membrane</location>
    </subcellularLocation>
</comment>
<evidence type="ECO:0000256" key="14">
    <source>
        <dbReference type="SAM" id="Phobius"/>
    </source>
</evidence>
<dbReference type="EMBL" id="ML743552">
    <property type="protein sequence ID" value="KAE8143178.1"/>
    <property type="molecule type" value="Genomic_DNA"/>
</dbReference>
<evidence type="ECO:0000313" key="15">
    <source>
        <dbReference type="EMBL" id="KAE8143178.1"/>
    </source>
</evidence>
<feature type="transmembrane region" description="Helical" evidence="14">
    <location>
        <begin position="12"/>
        <end position="33"/>
    </location>
</feature>
<dbReference type="GO" id="GO:0016705">
    <property type="term" value="F:oxidoreductase activity, acting on paired donors, with incorporation or reduction of molecular oxygen"/>
    <property type="evidence" value="ECO:0007669"/>
    <property type="project" value="InterPro"/>
</dbReference>
<dbReference type="PANTHER" id="PTHR24305">
    <property type="entry name" value="CYTOCHROME P450"/>
    <property type="match status" value="1"/>
</dbReference>
<dbReference type="OrthoDB" id="1470350at2759"/>
<dbReference type="PRINTS" id="PR00385">
    <property type="entry name" value="P450"/>
</dbReference>
<dbReference type="InterPro" id="IPR036396">
    <property type="entry name" value="Cyt_P450_sf"/>
</dbReference>
<keyword evidence="10 13" id="KW-0503">Monooxygenase</keyword>
<keyword evidence="7 14" id="KW-1133">Transmembrane helix</keyword>
<dbReference type="PROSITE" id="PS00086">
    <property type="entry name" value="CYTOCHROME_P450"/>
    <property type="match status" value="1"/>
</dbReference>
<comment type="similarity">
    <text evidence="3 13">Belongs to the cytochrome P450 family.</text>
</comment>
<accession>A0A5N6T9Y4</accession>
<dbReference type="Gene3D" id="1.10.630.10">
    <property type="entry name" value="Cytochrome P450"/>
    <property type="match status" value="1"/>
</dbReference>
<evidence type="ECO:0000256" key="1">
    <source>
        <dbReference type="ARBA" id="ARBA00001971"/>
    </source>
</evidence>
<evidence type="ECO:0000256" key="10">
    <source>
        <dbReference type="ARBA" id="ARBA00023033"/>
    </source>
</evidence>
<sequence length="488" mass="55051">MADIASWAPRAANWPLLLVCSFVVGFLLIKAAYNVFFHPLARFPGPLLGRATLLWRYNNTATGKIHIAIEKLHRQYGPIVRISPNELSFASVESWKAIYGHAAPGKPIAIKSPFYDVFGAGFRKSCIGSERNPRKHGEMRRMLSSAFSQRSLLEQEGTVGRIVDRFIEIVGKKGGKGSPGLNMTKWTEMVGFDILGEMAFGESFHSLEDGKPHFWSDLVEDHLYLITLIDNLSRLPFVATIAKIVFPSTLVVQNQNSQYSRAQVEKRLSSKTGKRDFLTTLADKVRTGEVDKEEMTAHVSTLAIAGGETVSTFLAGTTFFLLKNPDVLNQLTAEIRGAFTSFGEIEAQKAQQLSYLQAVINEGLRIYPPGSQGFPRISPGFELHGEFIPPGAMTHDAKYFQDPMQFKPERWIDPNSRDVKEASQPFSLGPRGCLGRNFAYMEINMLLAKLLWKYDMELVNKDLDWLEEGKVFVMWWKPELWIRFHERP</sequence>
<dbReference type="RefSeq" id="XP_031919241.1">
    <property type="nucleotide sequence ID" value="XM_032061883.1"/>
</dbReference>
<comment type="cofactor">
    <cofactor evidence="1 12">
        <name>heme</name>
        <dbReference type="ChEBI" id="CHEBI:30413"/>
    </cofactor>
</comment>
<dbReference type="InterPro" id="IPR002401">
    <property type="entry name" value="Cyt_P450_E_grp-I"/>
</dbReference>
<evidence type="ECO:0000256" key="2">
    <source>
        <dbReference type="ARBA" id="ARBA00004370"/>
    </source>
</evidence>
<proteinExistence type="inferred from homology"/>
<dbReference type="InterPro" id="IPR050121">
    <property type="entry name" value="Cytochrome_P450_monoxygenase"/>
</dbReference>
<dbReference type="SUPFAM" id="SSF48264">
    <property type="entry name" value="Cytochrome P450"/>
    <property type="match status" value="1"/>
</dbReference>
<gene>
    <name evidence="15" type="ORF">BDV38DRAFT_291937</name>
</gene>
<dbReference type="AlphaFoldDB" id="A0A5N6T9Y4"/>
<evidence type="ECO:0000256" key="7">
    <source>
        <dbReference type="ARBA" id="ARBA00022989"/>
    </source>
</evidence>
<dbReference type="Pfam" id="PF00067">
    <property type="entry name" value="p450"/>
    <property type="match status" value="1"/>
</dbReference>
<keyword evidence="4 12" id="KW-0349">Heme</keyword>
<evidence type="ECO:0000256" key="3">
    <source>
        <dbReference type="ARBA" id="ARBA00010617"/>
    </source>
</evidence>
<feature type="binding site" description="axial binding residue" evidence="12">
    <location>
        <position position="433"/>
    </location>
    <ligand>
        <name>heme</name>
        <dbReference type="ChEBI" id="CHEBI:30413"/>
    </ligand>
    <ligandPart>
        <name>Fe</name>
        <dbReference type="ChEBI" id="CHEBI:18248"/>
    </ligandPart>
</feature>
<dbReference type="PANTHER" id="PTHR24305:SF210">
    <property type="entry name" value="CYTOCHROME P450 MONOOXYGENASE ASQL-RELATED"/>
    <property type="match status" value="1"/>
</dbReference>
<evidence type="ECO:0000256" key="12">
    <source>
        <dbReference type="PIRSR" id="PIRSR602401-1"/>
    </source>
</evidence>
<keyword evidence="16" id="KW-1185">Reference proteome</keyword>
<dbReference type="PRINTS" id="PR00463">
    <property type="entry name" value="EP450I"/>
</dbReference>
<dbReference type="FunFam" id="1.10.630.10:FF:000158">
    <property type="entry name" value="Cytochrome P450, putative (Eurofung)"/>
    <property type="match status" value="1"/>
</dbReference>
<dbReference type="GO" id="GO:0020037">
    <property type="term" value="F:heme binding"/>
    <property type="evidence" value="ECO:0007669"/>
    <property type="project" value="InterPro"/>
</dbReference>
<evidence type="ECO:0000313" key="16">
    <source>
        <dbReference type="Proteomes" id="UP000325672"/>
    </source>
</evidence>
<keyword evidence="8 13" id="KW-0560">Oxidoreductase</keyword>
<dbReference type="Proteomes" id="UP000325672">
    <property type="component" value="Unassembled WGS sequence"/>
</dbReference>
<evidence type="ECO:0000256" key="6">
    <source>
        <dbReference type="ARBA" id="ARBA00022723"/>
    </source>
</evidence>
<evidence type="ECO:0000256" key="5">
    <source>
        <dbReference type="ARBA" id="ARBA00022692"/>
    </source>
</evidence>
<evidence type="ECO:0000256" key="11">
    <source>
        <dbReference type="ARBA" id="ARBA00023136"/>
    </source>
</evidence>
<evidence type="ECO:0000256" key="8">
    <source>
        <dbReference type="ARBA" id="ARBA00023002"/>
    </source>
</evidence>
<name>A0A5N6T9Y4_ASPPS</name>
<keyword evidence="11 14" id="KW-0472">Membrane</keyword>
<keyword evidence="9 12" id="KW-0408">Iron</keyword>
<dbReference type="CDD" id="cd11058">
    <property type="entry name" value="CYP60B-like"/>
    <property type="match status" value="1"/>
</dbReference>
<reference evidence="15 16" key="1">
    <citation type="submission" date="2019-04" db="EMBL/GenBank/DDBJ databases">
        <title>Friends and foes A comparative genomics study of 23 Aspergillus species from section Flavi.</title>
        <authorList>
            <consortium name="DOE Joint Genome Institute"/>
            <person name="Kjaerbolling I."/>
            <person name="Vesth T."/>
            <person name="Frisvad J.C."/>
            <person name="Nybo J.L."/>
            <person name="Theobald S."/>
            <person name="Kildgaard S."/>
            <person name="Isbrandt T."/>
            <person name="Kuo A."/>
            <person name="Sato A."/>
            <person name="Lyhne E.K."/>
            <person name="Kogle M.E."/>
            <person name="Wiebenga A."/>
            <person name="Kun R.S."/>
            <person name="Lubbers R.J."/>
            <person name="Makela M.R."/>
            <person name="Barry K."/>
            <person name="Chovatia M."/>
            <person name="Clum A."/>
            <person name="Daum C."/>
            <person name="Haridas S."/>
            <person name="He G."/>
            <person name="LaButti K."/>
            <person name="Lipzen A."/>
            <person name="Mondo S."/>
            <person name="Riley R."/>
            <person name="Salamov A."/>
            <person name="Simmons B.A."/>
            <person name="Magnuson J.K."/>
            <person name="Henrissat B."/>
            <person name="Mortensen U.H."/>
            <person name="Larsen T.O."/>
            <person name="Devries R.P."/>
            <person name="Grigoriev I.V."/>
            <person name="Machida M."/>
            <person name="Baker S.E."/>
            <person name="Andersen M.R."/>
        </authorList>
    </citation>
    <scope>NUCLEOTIDE SEQUENCE [LARGE SCALE GENOMIC DNA]</scope>
    <source>
        <strain evidence="15 16">CBS 117625</strain>
    </source>
</reference>
<evidence type="ECO:0000256" key="13">
    <source>
        <dbReference type="RuleBase" id="RU000461"/>
    </source>
</evidence>
<keyword evidence="5 14" id="KW-0812">Transmembrane</keyword>
<evidence type="ECO:0000256" key="4">
    <source>
        <dbReference type="ARBA" id="ARBA00022617"/>
    </source>
</evidence>
<dbReference type="InterPro" id="IPR001128">
    <property type="entry name" value="Cyt_P450"/>
</dbReference>
<keyword evidence="6 12" id="KW-0479">Metal-binding</keyword>
<dbReference type="GO" id="GO:0004497">
    <property type="term" value="F:monooxygenase activity"/>
    <property type="evidence" value="ECO:0007669"/>
    <property type="project" value="UniProtKB-KW"/>
</dbReference>
<dbReference type="GO" id="GO:0016020">
    <property type="term" value="C:membrane"/>
    <property type="evidence" value="ECO:0007669"/>
    <property type="project" value="UniProtKB-SubCell"/>
</dbReference>
<evidence type="ECO:0000256" key="9">
    <source>
        <dbReference type="ARBA" id="ARBA00023004"/>
    </source>
</evidence>
<dbReference type="GeneID" id="43646093"/>